<name>A0ABP0IHG0_9DINO</name>
<protein>
    <recommendedName>
        <fullName evidence="4">PH domain-containing protein</fullName>
    </recommendedName>
</protein>
<accession>A0ABP0IHG0</accession>
<evidence type="ECO:0000313" key="3">
    <source>
        <dbReference type="Proteomes" id="UP001642484"/>
    </source>
</evidence>
<comment type="caution">
    <text evidence="2">The sequence shown here is derived from an EMBL/GenBank/DDBJ whole genome shotgun (WGS) entry which is preliminary data.</text>
</comment>
<dbReference type="EMBL" id="CAXAMN010002914">
    <property type="protein sequence ID" value="CAK9002026.1"/>
    <property type="molecule type" value="Genomic_DNA"/>
</dbReference>
<evidence type="ECO:0000313" key="2">
    <source>
        <dbReference type="EMBL" id="CAK9002026.1"/>
    </source>
</evidence>
<feature type="region of interest" description="Disordered" evidence="1">
    <location>
        <begin position="434"/>
        <end position="457"/>
    </location>
</feature>
<feature type="region of interest" description="Disordered" evidence="1">
    <location>
        <begin position="331"/>
        <end position="361"/>
    </location>
</feature>
<proteinExistence type="predicted"/>
<sequence length="457" mass="50206">MADLEASVLNSLCRCKQGDLKKGDGFRPIPEAEEAEFFLCGEPPEEPLPPEEVPQLPSRPREGLITYSAEMDLPLNQPPMRSGEVWHLCQEDGKTFEKVILSIHSNGFAIRYPDDDYSLMSIAWSPFSLVQACRLHTIQADQSQPWLRLFKVSVFHHGLTHFFATHGLGADTERARWVADVSRALRILTQSLFPSFQLAVFPLPGASWTSTRLLAGYMLLYDDQGVSLVYGELHAHCDNTAGFAAYEDDACKVQVVHLAIDTNTCVSERVGIDCSCFSLGDHHFSTRTCAEKMLWLRAISNVKVKLRHLAATPTPTELRFYRAAVREQINSLPPASDSDPQPALLPRRRSNLSQLPRAGPVQALPMMSMSSPKPDSGMLNGHGGGVGPNCQSSEPVALLKDNLGDGNDVPPPMEFPKSTRVALGEVGGRQLAPERELGSQRHGHGGNCCLKLPPRKG</sequence>
<evidence type="ECO:0008006" key="4">
    <source>
        <dbReference type="Google" id="ProtNLM"/>
    </source>
</evidence>
<gene>
    <name evidence="2" type="ORF">CCMP2556_LOCUS6699</name>
</gene>
<organism evidence="2 3">
    <name type="scientific">Durusdinium trenchii</name>
    <dbReference type="NCBI Taxonomy" id="1381693"/>
    <lineage>
        <taxon>Eukaryota</taxon>
        <taxon>Sar</taxon>
        <taxon>Alveolata</taxon>
        <taxon>Dinophyceae</taxon>
        <taxon>Suessiales</taxon>
        <taxon>Symbiodiniaceae</taxon>
        <taxon>Durusdinium</taxon>
    </lineage>
</organism>
<reference evidence="2 3" key="1">
    <citation type="submission" date="2024-02" db="EMBL/GenBank/DDBJ databases">
        <authorList>
            <person name="Chen Y."/>
            <person name="Shah S."/>
            <person name="Dougan E. K."/>
            <person name="Thang M."/>
            <person name="Chan C."/>
        </authorList>
    </citation>
    <scope>NUCLEOTIDE SEQUENCE [LARGE SCALE GENOMIC DNA]</scope>
</reference>
<evidence type="ECO:0000256" key="1">
    <source>
        <dbReference type="SAM" id="MobiDB-lite"/>
    </source>
</evidence>
<dbReference type="Proteomes" id="UP001642484">
    <property type="component" value="Unassembled WGS sequence"/>
</dbReference>
<keyword evidence="3" id="KW-1185">Reference proteome</keyword>